<dbReference type="Pfam" id="PF00571">
    <property type="entry name" value="CBS"/>
    <property type="match status" value="2"/>
</dbReference>
<keyword evidence="5" id="KW-0862">Zinc</keyword>
<evidence type="ECO:0000256" key="2">
    <source>
        <dbReference type="ARBA" id="ARBA00022737"/>
    </source>
</evidence>
<dbReference type="PIRSF" id="PIRSF004692">
    <property type="entry name" value="KdsD_KpsF"/>
    <property type="match status" value="1"/>
</dbReference>
<dbReference type="SMART" id="SM00116">
    <property type="entry name" value="CBS"/>
    <property type="match status" value="1"/>
</dbReference>
<name>A0A7K0FYQ4_9SPHI</name>
<comment type="caution">
    <text evidence="10">The sequence shown here is derived from an EMBL/GenBank/DDBJ whole genome shotgun (WGS) entry which is preliminary data.</text>
</comment>
<organism evidence="10 11">
    <name type="scientific">Pedobacter petrophilus</name>
    <dbReference type="NCBI Taxonomy" id="1908241"/>
    <lineage>
        <taxon>Bacteria</taxon>
        <taxon>Pseudomonadati</taxon>
        <taxon>Bacteroidota</taxon>
        <taxon>Sphingobacteriia</taxon>
        <taxon>Sphingobacteriales</taxon>
        <taxon>Sphingobacteriaceae</taxon>
        <taxon>Pedobacter</taxon>
    </lineage>
</organism>
<dbReference type="FunFam" id="3.40.50.10490:FF:000011">
    <property type="entry name" value="Arabinose 5-phosphate isomerase"/>
    <property type="match status" value="1"/>
</dbReference>
<dbReference type="InterPro" id="IPR050986">
    <property type="entry name" value="GutQ/KpsF_isomerases"/>
</dbReference>
<evidence type="ECO:0000259" key="9">
    <source>
        <dbReference type="PROSITE" id="PS51464"/>
    </source>
</evidence>
<comment type="similarity">
    <text evidence="1 4">Belongs to the SIS family. GutQ/KpsF subfamily.</text>
</comment>
<feature type="site" description="Catalytically relevant" evidence="6">
    <location>
        <position position="147"/>
    </location>
</feature>
<evidence type="ECO:0000256" key="4">
    <source>
        <dbReference type="PIRNR" id="PIRNR004692"/>
    </source>
</evidence>
<dbReference type="InterPro" id="IPR046342">
    <property type="entry name" value="CBS_dom_sf"/>
</dbReference>
<dbReference type="GO" id="GO:0097367">
    <property type="term" value="F:carbohydrate derivative binding"/>
    <property type="evidence" value="ECO:0007669"/>
    <property type="project" value="InterPro"/>
</dbReference>
<dbReference type="CDD" id="cd05014">
    <property type="entry name" value="SIS_Kpsf"/>
    <property type="match status" value="1"/>
</dbReference>
<feature type="binding site" evidence="5">
    <location>
        <position position="77"/>
    </location>
    <ligand>
        <name>Zn(2+)</name>
        <dbReference type="ChEBI" id="CHEBI:29105"/>
    </ligand>
</feature>
<dbReference type="RefSeq" id="WP_154280058.1">
    <property type="nucleotide sequence ID" value="NZ_JBHUJQ010000001.1"/>
</dbReference>
<keyword evidence="3 7" id="KW-0129">CBS domain</keyword>
<dbReference type="PANTHER" id="PTHR42745">
    <property type="match status" value="1"/>
</dbReference>
<dbReference type="PANTHER" id="PTHR42745:SF1">
    <property type="entry name" value="ARABINOSE 5-PHOSPHATE ISOMERASE KDSD"/>
    <property type="match status" value="1"/>
</dbReference>
<dbReference type="AlphaFoldDB" id="A0A7K0FYQ4"/>
<dbReference type="PROSITE" id="PS51371">
    <property type="entry name" value="CBS"/>
    <property type="match status" value="1"/>
</dbReference>
<evidence type="ECO:0000256" key="1">
    <source>
        <dbReference type="ARBA" id="ARBA00008165"/>
    </source>
</evidence>
<feature type="domain" description="CBS" evidence="8">
    <location>
        <begin position="205"/>
        <end position="262"/>
    </location>
</feature>
<protein>
    <submittedName>
        <fullName evidence="10">KpsF/GutQ family sugar-phosphate isomerase</fullName>
    </submittedName>
</protein>
<evidence type="ECO:0000256" key="5">
    <source>
        <dbReference type="PIRSR" id="PIRSR004692-2"/>
    </source>
</evidence>
<keyword evidence="5" id="KW-0479">Metal-binding</keyword>
<dbReference type="NCBIfam" id="TIGR00393">
    <property type="entry name" value="kpsF"/>
    <property type="match status" value="1"/>
</dbReference>
<dbReference type="OrthoDB" id="9762536at2"/>
<evidence type="ECO:0000256" key="6">
    <source>
        <dbReference type="PIRSR" id="PIRSR004692-3"/>
    </source>
</evidence>
<feature type="site" description="Catalytically relevant" evidence="6">
    <location>
        <position position="188"/>
    </location>
</feature>
<dbReference type="GO" id="GO:0019146">
    <property type="term" value="F:arabinose-5-phosphate isomerase activity"/>
    <property type="evidence" value="ECO:0007669"/>
    <property type="project" value="UniProtKB-ARBA"/>
</dbReference>
<keyword evidence="2" id="KW-0677">Repeat</keyword>
<dbReference type="SUPFAM" id="SSF53697">
    <property type="entry name" value="SIS domain"/>
    <property type="match status" value="1"/>
</dbReference>
<dbReference type="PROSITE" id="PS51464">
    <property type="entry name" value="SIS"/>
    <property type="match status" value="1"/>
</dbReference>
<dbReference type="Proteomes" id="UP000487757">
    <property type="component" value="Unassembled WGS sequence"/>
</dbReference>
<reference evidence="10 11" key="1">
    <citation type="submission" date="2019-11" db="EMBL/GenBank/DDBJ databases">
        <title>Pedobacter petrophilus genome.</title>
        <authorList>
            <person name="Feldbauer M.J."/>
            <person name="Newman J.D."/>
        </authorList>
    </citation>
    <scope>NUCLEOTIDE SEQUENCE [LARGE SCALE GENOMIC DNA]</scope>
    <source>
        <strain evidence="10 11">LMG 29686</strain>
    </source>
</reference>
<dbReference type="GO" id="GO:0046872">
    <property type="term" value="F:metal ion binding"/>
    <property type="evidence" value="ECO:0007669"/>
    <property type="project" value="UniProtKB-KW"/>
</dbReference>
<dbReference type="GO" id="GO:1901135">
    <property type="term" value="P:carbohydrate derivative metabolic process"/>
    <property type="evidence" value="ECO:0007669"/>
    <property type="project" value="InterPro"/>
</dbReference>
<evidence type="ECO:0000256" key="7">
    <source>
        <dbReference type="PROSITE-ProRule" id="PRU00703"/>
    </source>
</evidence>
<dbReference type="InterPro" id="IPR004800">
    <property type="entry name" value="KdsD/KpsF-type"/>
</dbReference>
<dbReference type="EMBL" id="WKKH01000008">
    <property type="protein sequence ID" value="MRX75856.1"/>
    <property type="molecule type" value="Genomic_DNA"/>
</dbReference>
<evidence type="ECO:0000313" key="11">
    <source>
        <dbReference type="Proteomes" id="UP000487757"/>
    </source>
</evidence>
<feature type="domain" description="SIS" evidence="9">
    <location>
        <begin position="36"/>
        <end position="179"/>
    </location>
</feature>
<keyword evidence="11" id="KW-1185">Reference proteome</keyword>
<feature type="site" description="Catalytically relevant" evidence="6">
    <location>
        <position position="106"/>
    </location>
</feature>
<sequence length="322" mass="34432">MKSKKYILQSAISTLELEAAAILNVARNLNDDFEKAVSAILNCNGRVIVTGIGKSAIIAQKIVATFNSTGTPAIFMHAADAIHGDLGMIQRNDIIICLSKSGNTPEIKVLVPLLKSAGNTLIGMVGEIHSFLAEQANLILNTSFEKEACPHNLAPTTSTTAQLALGDALAICLLECRDFNEADFAKYHPGGSLGKKLYLKAGDLASTNEKPSISPSAPVKDVLIEISKNRLGAVAVVDEVNSVVGVITDGDIRRMLENNGSIVGLKAEDIMGRLPKSIQYDSLAVDALHIIKENNITQLLVLEQNTYFGIIHLHDLLNEGIV</sequence>
<dbReference type="Pfam" id="PF01380">
    <property type="entry name" value="SIS"/>
    <property type="match status" value="1"/>
</dbReference>
<accession>A0A7K0FYQ4</accession>
<evidence type="ECO:0000313" key="10">
    <source>
        <dbReference type="EMBL" id="MRX75856.1"/>
    </source>
</evidence>
<dbReference type="CDD" id="cd04604">
    <property type="entry name" value="CBS_pair_SIS_assoc"/>
    <property type="match status" value="1"/>
</dbReference>
<dbReference type="Gene3D" id="3.10.580.10">
    <property type="entry name" value="CBS-domain"/>
    <property type="match status" value="1"/>
</dbReference>
<dbReference type="GO" id="GO:0005975">
    <property type="term" value="P:carbohydrate metabolic process"/>
    <property type="evidence" value="ECO:0007669"/>
    <property type="project" value="InterPro"/>
</dbReference>
<evidence type="ECO:0000256" key="3">
    <source>
        <dbReference type="ARBA" id="ARBA00023122"/>
    </source>
</evidence>
<keyword evidence="10" id="KW-0413">Isomerase</keyword>
<dbReference type="InterPro" id="IPR001347">
    <property type="entry name" value="SIS_dom"/>
</dbReference>
<dbReference type="InterPro" id="IPR046348">
    <property type="entry name" value="SIS_dom_sf"/>
</dbReference>
<gene>
    <name evidence="10" type="ORF">GJU39_07120</name>
</gene>
<evidence type="ECO:0000259" key="8">
    <source>
        <dbReference type="PROSITE" id="PS51371"/>
    </source>
</evidence>
<feature type="site" description="Catalytically relevant" evidence="6">
    <location>
        <position position="54"/>
    </location>
</feature>
<dbReference type="InterPro" id="IPR000644">
    <property type="entry name" value="CBS_dom"/>
</dbReference>
<dbReference type="Gene3D" id="3.40.50.10490">
    <property type="entry name" value="Glucose-6-phosphate isomerase like protein, domain 1"/>
    <property type="match status" value="1"/>
</dbReference>
<proteinExistence type="inferred from homology"/>
<dbReference type="InterPro" id="IPR035474">
    <property type="entry name" value="SIS_Kpsf"/>
</dbReference>